<accession>A0AAD1FIG0</accession>
<dbReference type="AlphaFoldDB" id="A0AAD1FIG0"/>
<protein>
    <submittedName>
        <fullName evidence="2">Membrane protein</fullName>
    </submittedName>
</protein>
<sequence length="170" mass="19873">MLFVFGLNYLLVVGTNYAVHSSPEKSTIPISKINFLSNTVFFIGSFIWLLVIVLGKRYSQIFISQYRLHFHIATYLIWFYLEVNLMFLTLTIASMTVIGTMLFWLLVLFLAYIIVHSRVVSLLELMYNEPLKKTKLDNGFSKLIGFIFKYGWGMPLRLLLMGIRGRRQQR</sequence>
<dbReference type="EMBL" id="AP014880">
    <property type="protein sequence ID" value="BAW16123.1"/>
    <property type="molecule type" value="Genomic_DNA"/>
</dbReference>
<keyword evidence="1" id="KW-0812">Transmembrane</keyword>
<gene>
    <name evidence="2" type="ORF">SITYG_01370</name>
</gene>
<evidence type="ECO:0000313" key="3">
    <source>
        <dbReference type="Proteomes" id="UP000217792"/>
    </source>
</evidence>
<name>A0AAD1FIG0_STRIT</name>
<feature type="transmembrane region" description="Helical" evidence="1">
    <location>
        <begin position="35"/>
        <end position="55"/>
    </location>
</feature>
<evidence type="ECO:0000313" key="2">
    <source>
        <dbReference type="EMBL" id="BAW16123.1"/>
    </source>
</evidence>
<keyword evidence="1" id="KW-0472">Membrane</keyword>
<reference evidence="2 3" key="1">
    <citation type="journal article" date="2017" name="Infect. Immun.">
        <title>Characterization of the Pathogenicity of Streptococcus intermedius TYG1620 Isolated from a Human Brain Abscess Based on the Complete Genome Sequence with Transcriptome Analysis and Transposon Mutagenesis in a Murine Subcutaneous Abscess Model.</title>
        <authorList>
            <person name="Hasegawa N."/>
            <person name="Sekizuka T."/>
            <person name="Sugi Y."/>
            <person name="Kawakami N."/>
            <person name="Ogasawara Y."/>
            <person name="Kato K."/>
            <person name="Yamashita A."/>
            <person name="Takeuchi F."/>
            <person name="Kuroda M."/>
        </authorList>
    </citation>
    <scope>NUCLEOTIDE SEQUENCE [LARGE SCALE GENOMIC DNA]</scope>
    <source>
        <strain evidence="2 3">TYG1620</strain>
    </source>
</reference>
<keyword evidence="1" id="KW-1133">Transmembrane helix</keyword>
<organism evidence="2 3">
    <name type="scientific">Streptococcus intermedius</name>
    <dbReference type="NCBI Taxonomy" id="1338"/>
    <lineage>
        <taxon>Bacteria</taxon>
        <taxon>Bacillati</taxon>
        <taxon>Bacillota</taxon>
        <taxon>Bacilli</taxon>
        <taxon>Lactobacillales</taxon>
        <taxon>Streptococcaceae</taxon>
        <taxon>Streptococcus</taxon>
        <taxon>Streptococcus anginosus group</taxon>
    </lineage>
</organism>
<evidence type="ECO:0000256" key="1">
    <source>
        <dbReference type="SAM" id="Phobius"/>
    </source>
</evidence>
<feature type="transmembrane region" description="Helical" evidence="1">
    <location>
        <begin position="75"/>
        <end position="95"/>
    </location>
</feature>
<proteinExistence type="predicted"/>
<feature type="transmembrane region" description="Helical" evidence="1">
    <location>
        <begin position="102"/>
        <end position="123"/>
    </location>
</feature>
<dbReference type="Proteomes" id="UP000217792">
    <property type="component" value="Chromosome"/>
</dbReference>